<proteinExistence type="predicted"/>
<dbReference type="PROSITE" id="PS51459">
    <property type="entry name" value="FIDO"/>
    <property type="match status" value="1"/>
</dbReference>
<dbReference type="Pfam" id="PF02661">
    <property type="entry name" value="Fic"/>
    <property type="match status" value="1"/>
</dbReference>
<evidence type="ECO:0000313" key="5">
    <source>
        <dbReference type="Proteomes" id="UP000434870"/>
    </source>
</evidence>
<evidence type="ECO:0000256" key="2">
    <source>
        <dbReference type="PIRSR" id="PIRSR640198-3"/>
    </source>
</evidence>
<keyword evidence="1" id="KW-0547">Nucleotide-binding</keyword>
<name>A0A6N6RPJ1_9GAMM</name>
<dbReference type="InterPro" id="IPR003812">
    <property type="entry name" value="Fido"/>
</dbReference>
<dbReference type="PANTHER" id="PTHR13504:SF38">
    <property type="entry name" value="FIDO DOMAIN-CONTAINING PROTEIN"/>
    <property type="match status" value="1"/>
</dbReference>
<keyword evidence="1" id="KW-0067">ATP-binding</keyword>
<evidence type="ECO:0000256" key="1">
    <source>
        <dbReference type="PIRSR" id="PIRSR640198-2"/>
    </source>
</evidence>
<dbReference type="PANTHER" id="PTHR13504">
    <property type="entry name" value="FIDO DOMAIN-CONTAINING PROTEIN DDB_G0283145"/>
    <property type="match status" value="1"/>
</dbReference>
<dbReference type="SUPFAM" id="SSF140931">
    <property type="entry name" value="Fic-like"/>
    <property type="match status" value="1"/>
</dbReference>
<dbReference type="GO" id="GO:0005524">
    <property type="term" value="F:ATP binding"/>
    <property type="evidence" value="ECO:0007669"/>
    <property type="project" value="UniProtKB-KW"/>
</dbReference>
<dbReference type="InterPro" id="IPR036597">
    <property type="entry name" value="Fido-like_dom_sf"/>
</dbReference>
<feature type="site" description="Important for autoinhibition of adenylyltransferase activity" evidence="2">
    <location>
        <position position="167"/>
    </location>
</feature>
<organism evidence="4 5">
    <name type="scientific">Aliivibrio finisterrensis</name>
    <dbReference type="NCBI Taxonomy" id="511998"/>
    <lineage>
        <taxon>Bacteria</taxon>
        <taxon>Pseudomonadati</taxon>
        <taxon>Pseudomonadota</taxon>
        <taxon>Gammaproteobacteria</taxon>
        <taxon>Vibrionales</taxon>
        <taxon>Vibrionaceae</taxon>
        <taxon>Aliivibrio</taxon>
    </lineage>
</organism>
<feature type="binding site" evidence="1">
    <location>
        <begin position="299"/>
        <end position="306"/>
    </location>
    <ligand>
        <name>ATP</name>
        <dbReference type="ChEBI" id="CHEBI:30616"/>
    </ligand>
</feature>
<accession>A0A6N6RPJ1</accession>
<evidence type="ECO:0000313" key="4">
    <source>
        <dbReference type="EMBL" id="KAB2823399.1"/>
    </source>
</evidence>
<dbReference type="Gene3D" id="1.10.3290.10">
    <property type="entry name" value="Fido-like domain"/>
    <property type="match status" value="1"/>
</dbReference>
<dbReference type="InterPro" id="IPR040198">
    <property type="entry name" value="Fido_containing"/>
</dbReference>
<dbReference type="AlphaFoldDB" id="A0A6N6RPJ1"/>
<dbReference type="RefSeq" id="WP_151656470.1">
    <property type="nucleotide sequence ID" value="NZ_WBVP01000024.1"/>
</dbReference>
<evidence type="ECO:0000259" key="3">
    <source>
        <dbReference type="PROSITE" id="PS51459"/>
    </source>
</evidence>
<reference evidence="4 5" key="1">
    <citation type="submission" date="2019-09" db="EMBL/GenBank/DDBJ databases">
        <title>Genome of Aliivibrio finisterrensis LMG 23869 (type strain).</title>
        <authorList>
            <person name="Bowman J.P."/>
        </authorList>
    </citation>
    <scope>NUCLEOTIDE SEQUENCE [LARGE SCALE GENOMIC DNA]</scope>
    <source>
        <strain evidence="4 5">LMG 23869</strain>
    </source>
</reference>
<protein>
    <submittedName>
        <fullName evidence="4">Fic family protein</fullName>
    </submittedName>
</protein>
<comment type="caution">
    <text evidence="4">The sequence shown here is derived from an EMBL/GenBank/DDBJ whole genome shotgun (WGS) entry which is preliminary data.</text>
</comment>
<feature type="domain" description="Fido" evidence="3">
    <location>
        <begin position="216"/>
        <end position="356"/>
    </location>
</feature>
<dbReference type="Proteomes" id="UP000434870">
    <property type="component" value="Unassembled WGS sequence"/>
</dbReference>
<dbReference type="EMBL" id="WBVP01000024">
    <property type="protein sequence ID" value="KAB2823399.1"/>
    <property type="molecule type" value="Genomic_DNA"/>
</dbReference>
<sequence length="451" mass="52465">MNRFEIQRYIEQQCHPVSISDIISDHPDLIRRTLQRWLNILIEDKQIEVIGDGRSRKYIARIVREVAINSTDNEYDSFPKSIPLSPDSHDILNYLDKPIFEREPVGYARDFLNDYTPNKTYYLSEPIRRQLHRMGKTIYATQPAGTYGRDIYNRLLIDLSWASSHLEGNTYSRLDTVELIEHGQFAQGKDIIETQMILNHKSAIELLIDNVDTVEFNRFTILNLHSALSENLLSNPFDEGRVRSHVVEIGGSVYKPMSSEEVLSIQLEAVLNKANQIIDPFEQSFFIMVHLPYLQPFADINKRTSRLAANIPLLKANVCPLTFLDVPEEAYSKAVLGVYEMNRIELLRDLYLWAYERSTKEYLAVKQELVKPDQQRLQYRAKIKEIVKQVILTPESQPLDIIESFIRNEEDTDKQNIIALALEELRRIHEGVLARYGLRPSQLEKWRQLHG</sequence>
<gene>
    <name evidence="4" type="ORF">F8B77_15725</name>
</gene>